<keyword evidence="3" id="KW-1185">Reference proteome</keyword>
<reference evidence="3" key="1">
    <citation type="submission" date="2016-11" db="EMBL/GenBank/DDBJ databases">
        <authorList>
            <person name="Varghese N."/>
            <person name="Submissions S."/>
        </authorList>
    </citation>
    <scope>NUCLEOTIDE SEQUENCE [LARGE SCALE GENOMIC DNA]</scope>
    <source>
        <strain evidence="3">DSM 16990</strain>
    </source>
</reference>
<organism evidence="2 3">
    <name type="scientific">Pedobacter caeni</name>
    <dbReference type="NCBI Taxonomy" id="288992"/>
    <lineage>
        <taxon>Bacteria</taxon>
        <taxon>Pseudomonadati</taxon>
        <taxon>Bacteroidota</taxon>
        <taxon>Sphingobacteriia</taxon>
        <taxon>Sphingobacteriales</taxon>
        <taxon>Sphingobacteriaceae</taxon>
        <taxon>Pedobacter</taxon>
    </lineage>
</organism>
<name>A0A1M5L6B3_9SPHI</name>
<dbReference type="PANTHER" id="PTHR10151:SF120">
    <property type="entry name" value="BIS(5'-ADENOSYL)-TRIPHOSPHATASE"/>
    <property type="match status" value="1"/>
</dbReference>
<dbReference type="PROSITE" id="PS51257">
    <property type="entry name" value="PROKAR_LIPOPROTEIN"/>
    <property type="match status" value="1"/>
</dbReference>
<dbReference type="Proteomes" id="UP000184287">
    <property type="component" value="Unassembled WGS sequence"/>
</dbReference>
<evidence type="ECO:0000259" key="1">
    <source>
        <dbReference type="Pfam" id="PF00884"/>
    </source>
</evidence>
<dbReference type="EMBL" id="FQUQ01000006">
    <property type="protein sequence ID" value="SHG60538.1"/>
    <property type="molecule type" value="Genomic_DNA"/>
</dbReference>
<dbReference type="InterPro" id="IPR017850">
    <property type="entry name" value="Alkaline_phosphatase_core_sf"/>
</dbReference>
<accession>A0A1M5L6B3</accession>
<dbReference type="STRING" id="288992.SAMN04488522_106230"/>
<protein>
    <submittedName>
        <fullName evidence="2">Sulfatase</fullName>
    </submittedName>
</protein>
<sequence length="323" mass="35887">MNKQMKNFLYLMIAVASMSCSKDDKTGTPVEVLPEGYKTENVVIVVIDGPRYSETWGEANRIYIPNRNQMLKDGGVMISDFSNNGQTKTNPGHAAVLTGKYHDIDNSGIANPNTPSILQQWLKFTGKPSSKAWIIASKDKLNVLSNTSNAEWKDKFRPSFDCGSVDSKGKTGYRTDEETMEVIKTVVKRDQPNLLFVNLLGPDSRGHENNKPGYLAAIKSTDVQLKEIWDLFQNDARYKGKTTLIVTNDHGRHLDGVADGFVSHGDQCAGCKHIEFFAIGPDFKQNLTLNKPYEQKDIASTAAKLLNLPLVLNEGKVITDIFK</sequence>
<dbReference type="InterPro" id="IPR000917">
    <property type="entry name" value="Sulfatase_N"/>
</dbReference>
<dbReference type="SUPFAM" id="SSF53649">
    <property type="entry name" value="Alkaline phosphatase-like"/>
    <property type="match status" value="1"/>
</dbReference>
<dbReference type="PANTHER" id="PTHR10151">
    <property type="entry name" value="ECTONUCLEOTIDE PYROPHOSPHATASE/PHOSPHODIESTERASE"/>
    <property type="match status" value="1"/>
</dbReference>
<gene>
    <name evidence="2" type="ORF">SAMN04488522_106230</name>
</gene>
<evidence type="ECO:0000313" key="3">
    <source>
        <dbReference type="Proteomes" id="UP000184287"/>
    </source>
</evidence>
<proteinExistence type="predicted"/>
<dbReference type="GO" id="GO:0016787">
    <property type="term" value="F:hydrolase activity"/>
    <property type="evidence" value="ECO:0007669"/>
    <property type="project" value="UniProtKB-ARBA"/>
</dbReference>
<dbReference type="Gene3D" id="3.40.720.10">
    <property type="entry name" value="Alkaline Phosphatase, subunit A"/>
    <property type="match status" value="1"/>
</dbReference>
<evidence type="ECO:0000313" key="2">
    <source>
        <dbReference type="EMBL" id="SHG60538.1"/>
    </source>
</evidence>
<dbReference type="AlphaFoldDB" id="A0A1M5L6B3"/>
<feature type="domain" description="Sulfatase N-terminal" evidence="1">
    <location>
        <begin position="41"/>
        <end position="307"/>
    </location>
</feature>
<dbReference type="Pfam" id="PF00884">
    <property type="entry name" value="Sulfatase"/>
    <property type="match status" value="1"/>
</dbReference>